<dbReference type="InterPro" id="IPR010799">
    <property type="entry name" value="MlrC_C"/>
</dbReference>
<dbReference type="InterPro" id="IPR015995">
    <property type="entry name" value="MlrC_N"/>
</dbReference>
<organism evidence="3 4">
    <name type="scientific">Niabella drilacis (strain DSM 25811 / CCM 8410 / CCUG 62505 / LMG 26954 / E90)</name>
    <dbReference type="NCBI Taxonomy" id="1285928"/>
    <lineage>
        <taxon>Bacteria</taxon>
        <taxon>Pseudomonadati</taxon>
        <taxon>Bacteroidota</taxon>
        <taxon>Chitinophagia</taxon>
        <taxon>Chitinophagales</taxon>
        <taxon>Chitinophagaceae</taxon>
        <taxon>Niabella</taxon>
    </lineage>
</organism>
<evidence type="ECO:0000313" key="3">
    <source>
        <dbReference type="EMBL" id="SDD11512.1"/>
    </source>
</evidence>
<dbReference type="EMBL" id="FMZO01000006">
    <property type="protein sequence ID" value="SDD11512.1"/>
    <property type="molecule type" value="Genomic_DNA"/>
</dbReference>
<dbReference type="STRING" id="1285928.SAMN04487894_10682"/>
<evidence type="ECO:0000259" key="1">
    <source>
        <dbReference type="Pfam" id="PF07171"/>
    </source>
</evidence>
<sequence length="516" mass="55925">MCGIPVRLIRLGFIKNVQMKKRIALVGIYHESNTFNKRRTGYDDFENSHLLTGAAIVEQYEKAHHEIGGFIEALDKNAIELVPVFYAEATPGGMVCTDAYQRLKQELLQLLEAVLPVDAVLVVPHGAGVCETCPDMDGDWLQAVRKMVGPAIPVVGTLDPHANVSVQMIQQTTALIAYATNPHLDQRQTGIRAAQLLNRILLEGFSVKQELLQLPLSISIEQQHTNAEPCLSLYREVQEAAGAARATHVSIVLGFPYADVHEMGSAVIVIAGQGLDTTQLMTEINACFIKRLSQFRGEKLSPQRAIDQASQGEKPVLLLDMGDNVGGGSAGTSMFLMDLLEAAGATKAVICIHAPATVAALAGLGSGTRSVVALDALNVLNRAQPYRVTVLGHYKGHFREPDPRHGGQVQYNMGEVALLKTELGNLIVVTSLRVPPFSSRQLSCLGIELEGLNWIIAKGVNAPVAAYRDICPVMIQVNTPGETCADITLFDFKNRRRPLYPFETITGNETGNLPGI</sequence>
<gene>
    <name evidence="3" type="ORF">SAMN04487894_10682</name>
</gene>
<keyword evidence="4" id="KW-1185">Reference proteome</keyword>
<evidence type="ECO:0000313" key="4">
    <source>
        <dbReference type="Proteomes" id="UP000198757"/>
    </source>
</evidence>
<dbReference type="AlphaFoldDB" id="A0A1G6S3L7"/>
<reference evidence="4" key="1">
    <citation type="submission" date="2016-10" db="EMBL/GenBank/DDBJ databases">
        <authorList>
            <person name="Varghese N."/>
            <person name="Submissions S."/>
        </authorList>
    </citation>
    <scope>NUCLEOTIDE SEQUENCE [LARGE SCALE GENOMIC DNA]</scope>
    <source>
        <strain evidence="4">DSM 25811 / CCM 8410 / LMG 26954 / E90</strain>
    </source>
</reference>
<dbReference type="Proteomes" id="UP000198757">
    <property type="component" value="Unassembled WGS sequence"/>
</dbReference>
<accession>A0A1G6S3L7</accession>
<dbReference type="Pfam" id="PF07364">
    <property type="entry name" value="DUF1485"/>
    <property type="match status" value="1"/>
</dbReference>
<protein>
    <submittedName>
        <fullName evidence="3">Microcystin degradation protein MlrC, contains DUF1485 domain</fullName>
    </submittedName>
</protein>
<name>A0A1G6S3L7_NIADE</name>
<feature type="domain" description="Microcystin LR degradation protein MlrC C-terminal" evidence="1">
    <location>
        <begin position="318"/>
        <end position="494"/>
    </location>
</feature>
<feature type="domain" description="Microcystin LR degradation protein MlrC N-terminal" evidence="2">
    <location>
        <begin position="22"/>
        <end position="309"/>
    </location>
</feature>
<proteinExistence type="predicted"/>
<dbReference type="Pfam" id="PF07171">
    <property type="entry name" value="MlrC_C"/>
    <property type="match status" value="1"/>
</dbReference>
<evidence type="ECO:0000259" key="2">
    <source>
        <dbReference type="Pfam" id="PF07364"/>
    </source>
</evidence>